<gene>
    <name evidence="1" type="ORF">A9Y57_00455</name>
</gene>
<dbReference type="Pfam" id="PF12686">
    <property type="entry name" value="DUF3800"/>
    <property type="match status" value="1"/>
</dbReference>
<dbReference type="Proteomes" id="UP000217465">
    <property type="component" value="Unassembled WGS sequence"/>
</dbReference>
<sequence length="240" mass="28080">MYIYIDESGSINNSLRTDFIITLIATDNKESLKRSYKRFVSSNLEKIKEADKRFVSSNLKKIKEADKRGHMFLNGKFKELKGSAFDPDLKKDFMIHFSKKNNLKIFYIHIHNSRLTDDFCSNTARVFNYTLRKALEYLIKNNLLPSEEHNLIIDERNIRTGTTYFLSEYLKLELTLSGINNGKIFINYVDSATSCLVQIADVFSNIKYSMVVSNNRYYRDEFDLLKKNGIFGFTFNFPIQ</sequence>
<protein>
    <recommendedName>
        <fullName evidence="3">DUF3800 domain-containing protein</fullName>
    </recommendedName>
</protein>
<evidence type="ECO:0000313" key="2">
    <source>
        <dbReference type="Proteomes" id="UP000217465"/>
    </source>
</evidence>
<organism evidence="1 2">
    <name type="scientific">Streptococcus parauberis</name>
    <dbReference type="NCBI Taxonomy" id="1348"/>
    <lineage>
        <taxon>Bacteria</taxon>
        <taxon>Bacillati</taxon>
        <taxon>Bacillota</taxon>
        <taxon>Bacilli</taxon>
        <taxon>Lactobacillales</taxon>
        <taxon>Streptococcaceae</taxon>
        <taxon>Streptococcus</taxon>
    </lineage>
</organism>
<dbReference type="RefSeq" id="WP_096633356.1">
    <property type="nucleotide sequence ID" value="NZ_NSGR01000004.1"/>
</dbReference>
<reference evidence="1 2" key="1">
    <citation type="submission" date="2016-06" db="EMBL/GenBank/DDBJ databases">
        <authorList>
            <person name="Haines A.N."/>
            <person name="Council K.R."/>
        </authorList>
    </citation>
    <scope>NUCLEOTIDE SEQUENCE [LARGE SCALE GENOMIC DNA]</scope>
    <source>
        <strain evidence="1 2">SP158-29</strain>
    </source>
</reference>
<dbReference type="EMBL" id="NSGR01000004">
    <property type="protein sequence ID" value="PCH13821.1"/>
    <property type="molecule type" value="Genomic_DNA"/>
</dbReference>
<dbReference type="AlphaFoldDB" id="A0A854WAL7"/>
<proteinExistence type="predicted"/>
<evidence type="ECO:0000313" key="1">
    <source>
        <dbReference type="EMBL" id="PCH13821.1"/>
    </source>
</evidence>
<evidence type="ECO:0008006" key="3">
    <source>
        <dbReference type="Google" id="ProtNLM"/>
    </source>
</evidence>
<accession>A0A854WAL7</accession>
<dbReference type="InterPro" id="IPR024524">
    <property type="entry name" value="DUF3800"/>
</dbReference>
<comment type="caution">
    <text evidence="1">The sequence shown here is derived from an EMBL/GenBank/DDBJ whole genome shotgun (WGS) entry which is preliminary data.</text>
</comment>
<name>A0A854WAL7_9STRE</name>